<proteinExistence type="predicted"/>
<protein>
    <recommendedName>
        <fullName evidence="3">Phage baseplate assembly protein V</fullName>
    </recommendedName>
</protein>
<sequence>MGNNSTKLSLQRSLNSLAIGRAQQAIQNTGRALPCSVVAVSGSLVTVKFEVDSTPWTLPQITIPKAESQWVRMPTQVGDIGLTIPGDVSLAGVTGMGTGIANMAFHGNLSTLVFLPLSNKNSPPIDQNAAQIEGPNGAIIRTTSGNASLTVNDDGITMSFGGKTVTLNGTGLTIDGVLFDSHTHLYAPGSGTPTETGGPQS</sequence>
<evidence type="ECO:0008006" key="3">
    <source>
        <dbReference type="Google" id="ProtNLM"/>
    </source>
</evidence>
<name>A0ABR9G6F9_9GAMM</name>
<evidence type="ECO:0000313" key="2">
    <source>
        <dbReference type="Proteomes" id="UP000651010"/>
    </source>
</evidence>
<dbReference type="EMBL" id="JACZZA010000001">
    <property type="protein sequence ID" value="MBE1159630.1"/>
    <property type="molecule type" value="Genomic_DNA"/>
</dbReference>
<organism evidence="1 2">
    <name type="scientific">Dyella acidiphila</name>
    <dbReference type="NCBI Taxonomy" id="2775866"/>
    <lineage>
        <taxon>Bacteria</taxon>
        <taxon>Pseudomonadati</taxon>
        <taxon>Pseudomonadota</taxon>
        <taxon>Gammaproteobacteria</taxon>
        <taxon>Lysobacterales</taxon>
        <taxon>Rhodanobacteraceae</taxon>
        <taxon>Dyella</taxon>
    </lineage>
</organism>
<accession>A0ABR9G6F9</accession>
<keyword evidence="2" id="KW-1185">Reference proteome</keyword>
<comment type="caution">
    <text evidence="1">The sequence shown here is derived from an EMBL/GenBank/DDBJ whole genome shotgun (WGS) entry which is preliminary data.</text>
</comment>
<dbReference type="Proteomes" id="UP000651010">
    <property type="component" value="Unassembled WGS sequence"/>
</dbReference>
<reference evidence="1 2" key="1">
    <citation type="submission" date="2020-09" db="EMBL/GenBank/DDBJ databases">
        <title>Dyella sp. 7MK23 isolated from forest soil.</title>
        <authorList>
            <person name="Fu J."/>
        </authorList>
    </citation>
    <scope>NUCLEOTIDE SEQUENCE [LARGE SCALE GENOMIC DNA]</scope>
    <source>
        <strain evidence="1 2">7MK23</strain>
    </source>
</reference>
<dbReference type="RefSeq" id="WP_192554443.1">
    <property type="nucleotide sequence ID" value="NZ_JACZZA010000001.1"/>
</dbReference>
<gene>
    <name evidence="1" type="ORF">IGX34_04475</name>
</gene>
<evidence type="ECO:0000313" key="1">
    <source>
        <dbReference type="EMBL" id="MBE1159630.1"/>
    </source>
</evidence>